<keyword evidence="1" id="KW-0406">Ion transport</keyword>
<evidence type="ECO:0000256" key="1">
    <source>
        <dbReference type="ARBA" id="ARBA00023286"/>
    </source>
</evidence>
<dbReference type="CDD" id="cd00038">
    <property type="entry name" value="CAP_ED"/>
    <property type="match status" value="1"/>
</dbReference>
<dbReference type="KEGG" id="glt:GlitD10_2837"/>
<evidence type="ECO:0000313" key="5">
    <source>
        <dbReference type="Proteomes" id="UP000180235"/>
    </source>
</evidence>
<keyword evidence="5" id="KW-1185">Reference proteome</keyword>
<dbReference type="PANTHER" id="PTHR45638">
    <property type="entry name" value="CYCLIC NUCLEOTIDE-GATED CATION CHANNEL SUBUNIT A"/>
    <property type="match status" value="1"/>
</dbReference>
<name>A0A1J0AGX6_9CYAN</name>
<keyword evidence="1" id="KW-0813">Transport</keyword>
<dbReference type="GO" id="GO:0005221">
    <property type="term" value="F:intracellularly cyclic nucleotide-activated monoatomic cation channel activity"/>
    <property type="evidence" value="ECO:0007669"/>
    <property type="project" value="InterPro"/>
</dbReference>
<dbReference type="InterPro" id="IPR000595">
    <property type="entry name" value="cNMP-bd_dom"/>
</dbReference>
<dbReference type="RefSeq" id="WP_071455511.1">
    <property type="nucleotide sequence ID" value="NZ_CP017675.1"/>
</dbReference>
<organism evidence="4 5">
    <name type="scientific">Gloeomargarita lithophora Alchichica-D10</name>
    <dbReference type="NCBI Taxonomy" id="1188229"/>
    <lineage>
        <taxon>Bacteria</taxon>
        <taxon>Bacillati</taxon>
        <taxon>Cyanobacteriota</taxon>
        <taxon>Cyanophyceae</taxon>
        <taxon>Gloeomargaritales</taxon>
        <taxon>Gloeomargaritaceae</taxon>
        <taxon>Gloeomargarita</taxon>
    </lineage>
</organism>
<feature type="coiled-coil region" evidence="2">
    <location>
        <begin position="282"/>
        <end position="365"/>
    </location>
</feature>
<feature type="domain" description="Cyclic nucleotide-binding" evidence="3">
    <location>
        <begin position="402"/>
        <end position="501"/>
    </location>
</feature>
<evidence type="ECO:0000259" key="3">
    <source>
        <dbReference type="PROSITE" id="PS50042"/>
    </source>
</evidence>
<keyword evidence="1" id="KW-0407">Ion channel</keyword>
<keyword evidence="2" id="KW-0175">Coiled coil</keyword>
<evidence type="ECO:0000256" key="2">
    <source>
        <dbReference type="SAM" id="Coils"/>
    </source>
</evidence>
<gene>
    <name evidence="4" type="ORF">GlitD10_2837</name>
</gene>
<dbReference type="SUPFAM" id="SSF51206">
    <property type="entry name" value="cAMP-binding domain-like"/>
    <property type="match status" value="1"/>
</dbReference>
<sequence>MERYLGLVGAGETGLVIQPLVQADTTGWVAVSRPPVTPAMALPPDMTPGSLVWVESDTYLPVTLPGATHSLAALQTLLNLQTSLVAQQRHQLQDRATWLEEQYRPYQGQMAQWAHTQQAWQQHQTTLGQLRGELNSRRTLVRFLAEQIQNQEYLLQSQQYLVQYILAQTFPAPTGATFARETPTPAVPLEPLFEQIKQQAAQLQTHIDHLRTLHHPTSPPPDQYLRNLARHQQAYQNDQLRWHQLCRELTLLCQTGQQPAPPGWDWLQTQMQNYWQQAQTLYQQQQAHLQQEQADLQAQEARLVLSEQTAQELTQELAQHQATWQQNTQDYARWQATYTLQKELLDTLADRLQQAQTQVNELHSQAPVPQNLNSVGVAEWLLKALWGCLSAQWEPAAGAVVFLEGLSAEDSSIVLQTGTCATYQAGEPLIQANDLGQDLYVIQTGLVEVRAPQGNTIALLGPGRIVGEVAFITGARRTADVIALSPTQVVILGRSAMEQLVQYHPPVAAKVLLNLSRLVAERLGNG</sequence>
<dbReference type="AlphaFoldDB" id="A0A1J0AGX6"/>
<dbReference type="Gene3D" id="2.60.120.10">
    <property type="entry name" value="Jelly Rolls"/>
    <property type="match status" value="1"/>
</dbReference>
<dbReference type="STRING" id="1188229.GlitD10_2837"/>
<dbReference type="PANTHER" id="PTHR45638:SF11">
    <property type="entry name" value="CYCLIC NUCLEOTIDE-GATED CATION CHANNEL SUBUNIT A"/>
    <property type="match status" value="1"/>
</dbReference>
<dbReference type="Proteomes" id="UP000180235">
    <property type="component" value="Chromosome"/>
</dbReference>
<dbReference type="InterPro" id="IPR050866">
    <property type="entry name" value="CNG_cation_channel"/>
</dbReference>
<dbReference type="InterPro" id="IPR014710">
    <property type="entry name" value="RmlC-like_jellyroll"/>
</dbReference>
<dbReference type="InterPro" id="IPR018490">
    <property type="entry name" value="cNMP-bd_dom_sf"/>
</dbReference>
<dbReference type="SMART" id="SM00100">
    <property type="entry name" value="cNMP"/>
    <property type="match status" value="1"/>
</dbReference>
<proteinExistence type="predicted"/>
<reference evidence="4 5" key="1">
    <citation type="submission" date="2016-10" db="EMBL/GenBank/DDBJ databases">
        <title>Description of Gloeomargarita lithophora gen. nov., sp. nov., a thylakoid-bearing basal-branching cyanobacterium with intracellular carbonates, and proposal for Gloeomargaritales ord. nov.</title>
        <authorList>
            <person name="Moreira D."/>
            <person name="Tavera R."/>
            <person name="Benzerara K."/>
            <person name="Skouri-Panet F."/>
            <person name="Couradeau E."/>
            <person name="Gerard E."/>
            <person name="Loussert C."/>
            <person name="Novelo E."/>
            <person name="Zivanovic Y."/>
            <person name="Lopez-Garcia P."/>
        </authorList>
    </citation>
    <scope>NUCLEOTIDE SEQUENCE [LARGE SCALE GENOMIC DNA]</scope>
    <source>
        <strain evidence="4 5">D10</strain>
    </source>
</reference>
<evidence type="ECO:0000313" key="4">
    <source>
        <dbReference type="EMBL" id="APB35181.1"/>
    </source>
</evidence>
<keyword evidence="1" id="KW-1071">Ligand-gated ion channel</keyword>
<dbReference type="Pfam" id="PF00027">
    <property type="entry name" value="cNMP_binding"/>
    <property type="match status" value="1"/>
</dbReference>
<dbReference type="OrthoDB" id="517085at2"/>
<protein>
    <submittedName>
        <fullName evidence="4">cAMP-binding protein</fullName>
    </submittedName>
</protein>
<dbReference type="EMBL" id="CP017675">
    <property type="protein sequence ID" value="APB35181.1"/>
    <property type="molecule type" value="Genomic_DNA"/>
</dbReference>
<dbReference type="GO" id="GO:0044877">
    <property type="term" value="F:protein-containing complex binding"/>
    <property type="evidence" value="ECO:0007669"/>
    <property type="project" value="TreeGrafter"/>
</dbReference>
<dbReference type="PROSITE" id="PS50042">
    <property type="entry name" value="CNMP_BINDING_3"/>
    <property type="match status" value="1"/>
</dbReference>
<accession>A0A1J0AGX6</accession>